<dbReference type="PANTHER" id="PTHR30055">
    <property type="entry name" value="HTH-TYPE TRANSCRIPTIONAL REGULATOR RUTR"/>
    <property type="match status" value="1"/>
</dbReference>
<feature type="domain" description="HTH tetR-type" evidence="6">
    <location>
        <begin position="39"/>
        <end position="99"/>
    </location>
</feature>
<evidence type="ECO:0000313" key="7">
    <source>
        <dbReference type="EMBL" id="SDK70113.1"/>
    </source>
</evidence>
<accession>A0A1G9E1X5</accession>
<dbReference type="InterPro" id="IPR009057">
    <property type="entry name" value="Homeodomain-like_sf"/>
</dbReference>
<gene>
    <name evidence="7" type="ORF">SAMN05216298_1246</name>
</gene>
<evidence type="ECO:0000259" key="6">
    <source>
        <dbReference type="PROSITE" id="PS50977"/>
    </source>
</evidence>
<dbReference type="GO" id="GO:0003700">
    <property type="term" value="F:DNA-binding transcription factor activity"/>
    <property type="evidence" value="ECO:0007669"/>
    <property type="project" value="TreeGrafter"/>
</dbReference>
<evidence type="ECO:0000256" key="5">
    <source>
        <dbReference type="SAM" id="MobiDB-lite"/>
    </source>
</evidence>
<dbReference type="AlphaFoldDB" id="A0A1G9E1X5"/>
<sequence length="223" mass="24754">MSPNRDYLCLGAIGTDSRIGARMTNPPRPQGVRHGARGQARREEIVRAAMEVIAERGYRGASLAAVAEKVGLTQQGLLHYFPSKEDLLIAVLTMRDEWDSGERVIGEEPMTIAQAVGVVEANSHRAPIVRTFSALLGESVTEDHPAGPYFRDRYRLVRRDMAITLRRRWGDRLPSGLTPEEAAPLLVAIMDGLQFQWLHEPESVDMPASFRAFLRLIDPEAAA</sequence>
<dbReference type="SUPFAM" id="SSF48498">
    <property type="entry name" value="Tetracyclin repressor-like, C-terminal domain"/>
    <property type="match status" value="1"/>
</dbReference>
<evidence type="ECO:0000313" key="8">
    <source>
        <dbReference type="Proteomes" id="UP000198662"/>
    </source>
</evidence>
<protein>
    <submittedName>
        <fullName evidence="7">Transcriptional regulator, TetR family</fullName>
    </submittedName>
</protein>
<keyword evidence="2 4" id="KW-0238">DNA-binding</keyword>
<dbReference type="PANTHER" id="PTHR30055:SF234">
    <property type="entry name" value="HTH-TYPE TRANSCRIPTIONAL REGULATOR BETI"/>
    <property type="match status" value="1"/>
</dbReference>
<feature type="region of interest" description="Disordered" evidence="5">
    <location>
        <begin position="19"/>
        <end position="38"/>
    </location>
</feature>
<evidence type="ECO:0000256" key="3">
    <source>
        <dbReference type="ARBA" id="ARBA00023163"/>
    </source>
</evidence>
<dbReference type="Pfam" id="PF00440">
    <property type="entry name" value="TetR_N"/>
    <property type="match status" value="1"/>
</dbReference>
<evidence type="ECO:0000256" key="4">
    <source>
        <dbReference type="PROSITE-ProRule" id="PRU00335"/>
    </source>
</evidence>
<evidence type="ECO:0000256" key="2">
    <source>
        <dbReference type="ARBA" id="ARBA00023125"/>
    </source>
</evidence>
<keyword evidence="8" id="KW-1185">Reference proteome</keyword>
<organism evidence="7 8">
    <name type="scientific">Glycomyces sambucus</name>
    <dbReference type="NCBI Taxonomy" id="380244"/>
    <lineage>
        <taxon>Bacteria</taxon>
        <taxon>Bacillati</taxon>
        <taxon>Actinomycetota</taxon>
        <taxon>Actinomycetes</taxon>
        <taxon>Glycomycetales</taxon>
        <taxon>Glycomycetaceae</taxon>
        <taxon>Glycomyces</taxon>
    </lineage>
</organism>
<dbReference type="Proteomes" id="UP000198662">
    <property type="component" value="Unassembled WGS sequence"/>
</dbReference>
<dbReference type="Gene3D" id="1.10.357.10">
    <property type="entry name" value="Tetracycline Repressor, domain 2"/>
    <property type="match status" value="1"/>
</dbReference>
<keyword evidence="1" id="KW-0805">Transcription regulation</keyword>
<dbReference type="GO" id="GO:0000976">
    <property type="term" value="F:transcription cis-regulatory region binding"/>
    <property type="evidence" value="ECO:0007669"/>
    <property type="project" value="TreeGrafter"/>
</dbReference>
<evidence type="ECO:0000256" key="1">
    <source>
        <dbReference type="ARBA" id="ARBA00023015"/>
    </source>
</evidence>
<proteinExistence type="predicted"/>
<dbReference type="InterPro" id="IPR036271">
    <property type="entry name" value="Tet_transcr_reg_TetR-rel_C_sf"/>
</dbReference>
<dbReference type="InterPro" id="IPR001647">
    <property type="entry name" value="HTH_TetR"/>
</dbReference>
<dbReference type="InterPro" id="IPR050109">
    <property type="entry name" value="HTH-type_TetR-like_transc_reg"/>
</dbReference>
<name>A0A1G9E1X5_9ACTN</name>
<dbReference type="EMBL" id="FNGF01000001">
    <property type="protein sequence ID" value="SDK70113.1"/>
    <property type="molecule type" value="Genomic_DNA"/>
</dbReference>
<dbReference type="PRINTS" id="PR00455">
    <property type="entry name" value="HTHTETR"/>
</dbReference>
<keyword evidence="3" id="KW-0804">Transcription</keyword>
<dbReference type="STRING" id="380244.SAMN05216298_1246"/>
<reference evidence="8" key="1">
    <citation type="submission" date="2016-10" db="EMBL/GenBank/DDBJ databases">
        <authorList>
            <person name="Varghese N."/>
            <person name="Submissions S."/>
        </authorList>
    </citation>
    <scope>NUCLEOTIDE SEQUENCE [LARGE SCALE GENOMIC DNA]</scope>
    <source>
        <strain evidence="8">CGMCC 4.3147</strain>
    </source>
</reference>
<dbReference type="PROSITE" id="PS50977">
    <property type="entry name" value="HTH_TETR_2"/>
    <property type="match status" value="1"/>
</dbReference>
<dbReference type="SUPFAM" id="SSF46689">
    <property type="entry name" value="Homeodomain-like"/>
    <property type="match status" value="1"/>
</dbReference>
<feature type="DNA-binding region" description="H-T-H motif" evidence="4">
    <location>
        <begin position="62"/>
        <end position="81"/>
    </location>
</feature>